<dbReference type="EMBL" id="CP036526">
    <property type="protein sequence ID" value="QDT12788.1"/>
    <property type="molecule type" value="Genomic_DNA"/>
</dbReference>
<evidence type="ECO:0000313" key="3">
    <source>
        <dbReference type="EMBL" id="QDT12788.1"/>
    </source>
</evidence>
<dbReference type="InterPro" id="IPR050463">
    <property type="entry name" value="Gfo/Idh/MocA_oxidrdct_glycsds"/>
</dbReference>
<evidence type="ECO:0000256" key="1">
    <source>
        <dbReference type="SAM" id="MobiDB-lite"/>
    </source>
</evidence>
<evidence type="ECO:0000313" key="4">
    <source>
        <dbReference type="Proteomes" id="UP000319817"/>
    </source>
</evidence>
<dbReference type="SUPFAM" id="SSF51735">
    <property type="entry name" value="NAD(P)-binding Rossmann-fold domains"/>
    <property type="match status" value="1"/>
</dbReference>
<proteinExistence type="predicted"/>
<protein>
    <submittedName>
        <fullName evidence="3">Putative oxidoreductase YvaA</fullName>
        <ecNumber evidence="3">1.-.-.-</ecNumber>
    </submittedName>
</protein>
<dbReference type="EC" id="1.-.-.-" evidence="3"/>
<gene>
    <name evidence="3" type="primary">yvaA</name>
    <name evidence="3" type="ORF">K239x_48000</name>
</gene>
<keyword evidence="3" id="KW-0560">Oxidoreductase</keyword>
<feature type="domain" description="Gfo/Idh/MocA-like oxidoreductase N-terminal" evidence="2">
    <location>
        <begin position="27"/>
        <end position="186"/>
    </location>
</feature>
<accession>A0A517P088</accession>
<dbReference type="GO" id="GO:0000166">
    <property type="term" value="F:nucleotide binding"/>
    <property type="evidence" value="ECO:0007669"/>
    <property type="project" value="InterPro"/>
</dbReference>
<reference evidence="3 4" key="1">
    <citation type="submission" date="2019-02" db="EMBL/GenBank/DDBJ databases">
        <title>Deep-cultivation of Planctomycetes and their phenomic and genomic characterization uncovers novel biology.</title>
        <authorList>
            <person name="Wiegand S."/>
            <person name="Jogler M."/>
            <person name="Boedeker C."/>
            <person name="Pinto D."/>
            <person name="Vollmers J."/>
            <person name="Rivas-Marin E."/>
            <person name="Kohn T."/>
            <person name="Peeters S.H."/>
            <person name="Heuer A."/>
            <person name="Rast P."/>
            <person name="Oberbeckmann S."/>
            <person name="Bunk B."/>
            <person name="Jeske O."/>
            <person name="Meyerdierks A."/>
            <person name="Storesund J.E."/>
            <person name="Kallscheuer N."/>
            <person name="Luecker S."/>
            <person name="Lage O.M."/>
            <person name="Pohl T."/>
            <person name="Merkel B.J."/>
            <person name="Hornburger P."/>
            <person name="Mueller R.-W."/>
            <person name="Bruemmer F."/>
            <person name="Labrenz M."/>
            <person name="Spormann A.M."/>
            <person name="Op den Camp H."/>
            <person name="Overmann J."/>
            <person name="Amann R."/>
            <person name="Jetten M.S.M."/>
            <person name="Mascher T."/>
            <person name="Medema M.H."/>
            <person name="Devos D.P."/>
            <person name="Kaster A.-K."/>
            <person name="Ovreas L."/>
            <person name="Rohde M."/>
            <person name="Galperin M.Y."/>
            <person name="Jogler C."/>
        </authorList>
    </citation>
    <scope>NUCLEOTIDE SEQUENCE [LARGE SCALE GENOMIC DNA]</scope>
    <source>
        <strain evidence="3 4">K23_9</strain>
    </source>
</reference>
<name>A0A517P088_9BACT</name>
<dbReference type="Proteomes" id="UP000319817">
    <property type="component" value="Chromosome"/>
</dbReference>
<keyword evidence="4" id="KW-1185">Reference proteome</keyword>
<dbReference type="PANTHER" id="PTHR43818">
    <property type="entry name" value="BCDNA.GH03377"/>
    <property type="match status" value="1"/>
</dbReference>
<dbReference type="PANTHER" id="PTHR43818:SF5">
    <property type="entry name" value="OXIDOREDUCTASE FAMILY PROTEIN"/>
    <property type="match status" value="1"/>
</dbReference>
<dbReference type="AlphaFoldDB" id="A0A517P088"/>
<feature type="region of interest" description="Disordered" evidence="1">
    <location>
        <begin position="49"/>
        <end position="69"/>
    </location>
</feature>
<organism evidence="3 4">
    <name type="scientific">Stieleria marina</name>
    <dbReference type="NCBI Taxonomy" id="1930275"/>
    <lineage>
        <taxon>Bacteria</taxon>
        <taxon>Pseudomonadati</taxon>
        <taxon>Planctomycetota</taxon>
        <taxon>Planctomycetia</taxon>
        <taxon>Pirellulales</taxon>
        <taxon>Pirellulaceae</taxon>
        <taxon>Stieleria</taxon>
    </lineage>
</organism>
<sequence length="434" mass="46777">MLAGGAIAAGNAAIGRSAHAFGSDAIKIGVVGCGRRGIRAALEALNTGAKNSVSRDAPGERIKSGRDSASGHFNGRVELVAMADAFNDNLHRAYRTIKGHHTGCVQSGLPRHCGLDGFRGVMNSDADVVILATPPAFRPAHFEAAIDAGKHVFMEKPVAADFEGVRRVMAAGRKAEEKGLAVQVGFQRRHDQRYQETIAQLRGGIIDDVLMTRAYCNTSQVSLPRRRASESELEYQIRNWSAFDWLGGDLFVEHHVQNLDVINWLMDAHPEEASGQGGQTAFASLAQSRSDDQGLSGDADLFHQQMVEFTYAGGAKLLSQSRRSKGCWNKVGEFALCAGGSADIAGAKIYDRSNKLIWKSDAVSTKGSGWQVQQDNFFAALRQGKCPNETASAAESTMTALLGRIASQRGQSVTWDEATKCQESHVRVESLVMT</sequence>
<dbReference type="InterPro" id="IPR000683">
    <property type="entry name" value="Gfo/Idh/MocA-like_OxRdtase_N"/>
</dbReference>
<dbReference type="GO" id="GO:0016491">
    <property type="term" value="F:oxidoreductase activity"/>
    <property type="evidence" value="ECO:0007669"/>
    <property type="project" value="UniProtKB-KW"/>
</dbReference>
<evidence type="ECO:0000259" key="2">
    <source>
        <dbReference type="Pfam" id="PF01408"/>
    </source>
</evidence>
<dbReference type="Gene3D" id="3.30.360.10">
    <property type="entry name" value="Dihydrodipicolinate Reductase, domain 2"/>
    <property type="match status" value="1"/>
</dbReference>
<feature type="compositionally biased region" description="Basic and acidic residues" evidence="1">
    <location>
        <begin position="57"/>
        <end position="66"/>
    </location>
</feature>
<dbReference type="Gene3D" id="3.40.50.720">
    <property type="entry name" value="NAD(P)-binding Rossmann-like Domain"/>
    <property type="match status" value="1"/>
</dbReference>
<dbReference type="InterPro" id="IPR036291">
    <property type="entry name" value="NAD(P)-bd_dom_sf"/>
</dbReference>
<dbReference type="RefSeq" id="WP_419189287.1">
    <property type="nucleotide sequence ID" value="NZ_CP036526.1"/>
</dbReference>
<dbReference type="SUPFAM" id="SSF55347">
    <property type="entry name" value="Glyceraldehyde-3-phosphate dehydrogenase-like, C-terminal domain"/>
    <property type="match status" value="1"/>
</dbReference>
<dbReference type="Pfam" id="PF01408">
    <property type="entry name" value="GFO_IDH_MocA"/>
    <property type="match status" value="1"/>
</dbReference>